<feature type="transmembrane region" description="Helical" evidence="1">
    <location>
        <begin position="86"/>
        <end position="105"/>
    </location>
</feature>
<dbReference type="Proteomes" id="UP001501243">
    <property type="component" value="Unassembled WGS sequence"/>
</dbReference>
<protein>
    <recommendedName>
        <fullName evidence="4">DUF1772 domain-containing protein</fullName>
    </recommendedName>
</protein>
<evidence type="ECO:0000313" key="2">
    <source>
        <dbReference type="EMBL" id="GAA4502686.1"/>
    </source>
</evidence>
<comment type="caution">
    <text evidence="2">The sequence shown here is derived from an EMBL/GenBank/DDBJ whole genome shotgun (WGS) entry which is preliminary data.</text>
</comment>
<evidence type="ECO:0000256" key="1">
    <source>
        <dbReference type="SAM" id="Phobius"/>
    </source>
</evidence>
<keyword evidence="1" id="KW-0812">Transmembrane</keyword>
<name>A0ABP8QGB6_9BACT</name>
<reference evidence="3" key="1">
    <citation type="journal article" date="2019" name="Int. J. Syst. Evol. Microbiol.">
        <title>The Global Catalogue of Microorganisms (GCM) 10K type strain sequencing project: providing services to taxonomists for standard genome sequencing and annotation.</title>
        <authorList>
            <consortium name="The Broad Institute Genomics Platform"/>
            <consortium name="The Broad Institute Genome Sequencing Center for Infectious Disease"/>
            <person name="Wu L."/>
            <person name="Ma J."/>
        </authorList>
    </citation>
    <scope>NUCLEOTIDE SEQUENCE [LARGE SCALE GENOMIC DNA]</scope>
    <source>
        <strain evidence="3">JCM 17841</strain>
    </source>
</reference>
<sequence>MTLPHLLLLNFALAAYLTGVIWVVQLVTYPAFLLVGKGEFGRYHAAHTRGMGWVVGAPMVLELALAAWLAWAAYPSWGAGRALGQLALVVAVWLATFFIAVPFHNRLEAGGYNYVALDGLVRTNWLRTLAWTARAVWLGWWLWQLSTYSLPIVPNIRAIAP</sequence>
<proteinExistence type="predicted"/>
<gene>
    <name evidence="2" type="ORF">GCM10023172_26350</name>
</gene>
<feature type="transmembrane region" description="Helical" evidence="1">
    <location>
        <begin position="52"/>
        <end position="74"/>
    </location>
</feature>
<organism evidence="2 3">
    <name type="scientific">Hymenobacter ginsengisoli</name>
    <dbReference type="NCBI Taxonomy" id="1051626"/>
    <lineage>
        <taxon>Bacteria</taxon>
        <taxon>Pseudomonadati</taxon>
        <taxon>Bacteroidota</taxon>
        <taxon>Cytophagia</taxon>
        <taxon>Cytophagales</taxon>
        <taxon>Hymenobacteraceae</taxon>
        <taxon>Hymenobacter</taxon>
    </lineage>
</organism>
<accession>A0ABP8QGB6</accession>
<keyword evidence="1" id="KW-1133">Transmembrane helix</keyword>
<evidence type="ECO:0000313" key="3">
    <source>
        <dbReference type="Proteomes" id="UP001501243"/>
    </source>
</evidence>
<evidence type="ECO:0008006" key="4">
    <source>
        <dbReference type="Google" id="ProtNLM"/>
    </source>
</evidence>
<keyword evidence="1" id="KW-0472">Membrane</keyword>
<keyword evidence="3" id="KW-1185">Reference proteome</keyword>
<dbReference type="EMBL" id="BAABGQ010000006">
    <property type="protein sequence ID" value="GAA4502686.1"/>
    <property type="molecule type" value="Genomic_DNA"/>
</dbReference>
<feature type="transmembrane region" description="Helical" evidence="1">
    <location>
        <begin position="7"/>
        <end position="32"/>
    </location>
</feature>
<dbReference type="RefSeq" id="WP_208129973.1">
    <property type="nucleotide sequence ID" value="NZ_BAABGQ010000006.1"/>
</dbReference>